<dbReference type="EMBL" id="JAABLQ010000001">
    <property type="protein sequence ID" value="NBN78199.1"/>
    <property type="molecule type" value="Genomic_DNA"/>
</dbReference>
<protein>
    <submittedName>
        <fullName evidence="3">DUF2062 domain-containing protein</fullName>
    </submittedName>
</protein>
<keyword evidence="1" id="KW-0472">Membrane</keyword>
<feature type="domain" description="DUF2062" evidence="2">
    <location>
        <begin position="27"/>
        <end position="176"/>
    </location>
</feature>
<dbReference type="RefSeq" id="WP_161708299.1">
    <property type="nucleotide sequence ID" value="NZ_JAABLQ010000001.1"/>
</dbReference>
<keyword evidence="1" id="KW-0812">Transmembrane</keyword>
<proteinExistence type="predicted"/>
<accession>A0A7X5F2C2</accession>
<dbReference type="InterPro" id="IPR018639">
    <property type="entry name" value="DUF2062"/>
</dbReference>
<feature type="transmembrane region" description="Helical" evidence="1">
    <location>
        <begin position="45"/>
        <end position="68"/>
    </location>
</feature>
<reference evidence="4" key="1">
    <citation type="submission" date="2020-01" db="EMBL/GenBank/DDBJ databases">
        <authorList>
            <person name="Fang Y."/>
            <person name="Sun R."/>
            <person name="Nie L."/>
            <person name="He J."/>
            <person name="Hao L."/>
            <person name="Wang L."/>
            <person name="Su S."/>
            <person name="Lv E."/>
            <person name="Zhang Z."/>
            <person name="Xie R."/>
            <person name="Liu H."/>
        </authorList>
    </citation>
    <scope>NUCLEOTIDE SEQUENCE [LARGE SCALE GENOMIC DNA]</scope>
    <source>
        <strain evidence="4">XCT-53</strain>
    </source>
</reference>
<comment type="caution">
    <text evidence="3">The sequence shown here is derived from an EMBL/GenBank/DDBJ whole genome shotgun (WGS) entry which is preliminary data.</text>
</comment>
<dbReference type="Pfam" id="PF09835">
    <property type="entry name" value="DUF2062"/>
    <property type="match status" value="1"/>
</dbReference>
<feature type="transmembrane region" description="Helical" evidence="1">
    <location>
        <begin position="145"/>
        <end position="168"/>
    </location>
</feature>
<gene>
    <name evidence="3" type="ORF">GWI72_07975</name>
</gene>
<dbReference type="AlphaFoldDB" id="A0A7X5F2C2"/>
<dbReference type="PANTHER" id="PTHR40547:SF1">
    <property type="entry name" value="SLL0298 PROTEIN"/>
    <property type="match status" value="1"/>
</dbReference>
<dbReference type="Proteomes" id="UP000586722">
    <property type="component" value="Unassembled WGS sequence"/>
</dbReference>
<evidence type="ECO:0000313" key="4">
    <source>
        <dbReference type="Proteomes" id="UP000586722"/>
    </source>
</evidence>
<feature type="transmembrane region" description="Helical" evidence="1">
    <location>
        <begin position="80"/>
        <end position="101"/>
    </location>
</feature>
<organism evidence="3 4">
    <name type="scientific">Pannonibacter tanglangensis</name>
    <dbReference type="NCBI Taxonomy" id="2750084"/>
    <lineage>
        <taxon>Bacteria</taxon>
        <taxon>Pseudomonadati</taxon>
        <taxon>Pseudomonadota</taxon>
        <taxon>Alphaproteobacteria</taxon>
        <taxon>Hyphomicrobiales</taxon>
        <taxon>Stappiaceae</taxon>
        <taxon>Pannonibacter</taxon>
    </lineage>
</organism>
<keyword evidence="4" id="KW-1185">Reference proteome</keyword>
<evidence type="ECO:0000259" key="2">
    <source>
        <dbReference type="Pfam" id="PF09835"/>
    </source>
</evidence>
<dbReference type="PANTHER" id="PTHR40547">
    <property type="entry name" value="SLL0298 PROTEIN"/>
    <property type="match status" value="1"/>
</dbReference>
<sequence>MLFQRRTPPSRYEKLRVAVWPRASWARSFRYYGKRVLRLTASPHAVALGFACGAFASFTPFIGFHFLIAAAAALVVRGNVIASALGTVVGNPLTFPFIWAATYKLGHVLMGTGTLTTSADAAHGLAHADLLAQSLDTLLPILEPMVVGGIPLGLLCGLLCYAPVHASVRAYQERKRQRLALRHDAAAATDHPAD</sequence>
<keyword evidence="1" id="KW-1133">Transmembrane helix</keyword>
<evidence type="ECO:0000256" key="1">
    <source>
        <dbReference type="SAM" id="Phobius"/>
    </source>
</evidence>
<evidence type="ECO:0000313" key="3">
    <source>
        <dbReference type="EMBL" id="NBN78199.1"/>
    </source>
</evidence>
<name>A0A7X5F2C2_9HYPH</name>